<sequence>MFSSYNSSEIQKRKGFQEHLGLFDQHDFLPFYLLDSGNLVTQTNRCTEGMMRMANQSKVSDTSSSPSPCCPIAAWFCTTARPLSGRVGTAGSATDSYLIRGDEGNALVYGEGMHANKFMRSSK</sequence>
<dbReference type="Proteomes" id="UP000077202">
    <property type="component" value="Unassembled WGS sequence"/>
</dbReference>
<keyword evidence="2" id="KW-1185">Reference proteome</keyword>
<dbReference type="AlphaFoldDB" id="A0A176VHB1"/>
<dbReference type="EMBL" id="LVLJ01003753">
    <property type="protein sequence ID" value="OAE19813.1"/>
    <property type="molecule type" value="Genomic_DNA"/>
</dbReference>
<accession>A0A176VHB1</accession>
<comment type="caution">
    <text evidence="1">The sequence shown here is derived from an EMBL/GenBank/DDBJ whole genome shotgun (WGS) entry which is preliminary data.</text>
</comment>
<organism evidence="1 2">
    <name type="scientific">Marchantia polymorpha subsp. ruderalis</name>
    <dbReference type="NCBI Taxonomy" id="1480154"/>
    <lineage>
        <taxon>Eukaryota</taxon>
        <taxon>Viridiplantae</taxon>
        <taxon>Streptophyta</taxon>
        <taxon>Embryophyta</taxon>
        <taxon>Marchantiophyta</taxon>
        <taxon>Marchantiopsida</taxon>
        <taxon>Marchantiidae</taxon>
        <taxon>Marchantiales</taxon>
        <taxon>Marchantiaceae</taxon>
        <taxon>Marchantia</taxon>
    </lineage>
</organism>
<name>A0A176VHB1_MARPO</name>
<protein>
    <submittedName>
        <fullName evidence="1">Uncharacterized protein</fullName>
    </submittedName>
</protein>
<reference evidence="1" key="1">
    <citation type="submission" date="2016-03" db="EMBL/GenBank/DDBJ databases">
        <title>Mechanisms controlling the formation of the plant cell surface in tip-growing cells are functionally conserved among land plants.</title>
        <authorList>
            <person name="Honkanen S."/>
            <person name="Jones V.A."/>
            <person name="Morieri G."/>
            <person name="Champion C."/>
            <person name="Hetherington A.J."/>
            <person name="Kelly S."/>
            <person name="Saint-Marcoux D."/>
            <person name="Proust H."/>
            <person name="Prescott H."/>
            <person name="Dolan L."/>
        </authorList>
    </citation>
    <scope>NUCLEOTIDE SEQUENCE [LARGE SCALE GENOMIC DNA]</scope>
    <source>
        <tissue evidence="1">Whole gametophyte</tissue>
    </source>
</reference>
<evidence type="ECO:0000313" key="1">
    <source>
        <dbReference type="EMBL" id="OAE19813.1"/>
    </source>
</evidence>
<proteinExistence type="predicted"/>
<gene>
    <name evidence="1" type="ORF">AXG93_2164s1010</name>
</gene>
<evidence type="ECO:0000313" key="2">
    <source>
        <dbReference type="Proteomes" id="UP000077202"/>
    </source>
</evidence>